<comment type="function">
    <text evidence="1">Involved in the biosynthesis of the siderophore enterobactin (enterochelin), which is a macrocyclic trimeric lactone of N-(2,3-dihydroxybenzoyl)-serine. The serine trilactone serves as a scaffolding for the three catechol functionalities that provide hexadentate coordination for the tightly ligated iron(2+) atoms. Plays an essential role in the assembly of the enterobactin by catalyzing the transfer of the 4'-phosphopantetheine (Ppant) moiety from coenzyme A to the apo-domains of both EntB (ArCP domain) and EntF (PCP domain) to yield their holo-forms which make them competent for the activation of 2,3-dihydroxybenzoate (DHB) and L-serine, respectively.</text>
</comment>
<feature type="binding site" evidence="13">
    <location>
        <position position="175"/>
    </location>
    <ligand>
        <name>Mg(2+)</name>
        <dbReference type="ChEBI" id="CHEBI:18420"/>
    </ligand>
</feature>
<evidence type="ECO:0000256" key="6">
    <source>
        <dbReference type="ARBA" id="ARBA00022679"/>
    </source>
</evidence>
<dbReference type="GO" id="GO:0005886">
    <property type="term" value="C:plasma membrane"/>
    <property type="evidence" value="ECO:0007669"/>
    <property type="project" value="TreeGrafter"/>
</dbReference>
<evidence type="ECO:0000256" key="7">
    <source>
        <dbReference type="ARBA" id="ARBA00023191"/>
    </source>
</evidence>
<sequence>MAASACLPANCGSSACTRTMSAMLDLAPAKSAYPAVRRITPQPMARRLHTRLPAAAEAVSGLMRPDAQPLGAGWRQVTVQLADLEHVLQGHDLTPLTPELGACVRRRQLTFLAGRLCAEAAMASAGGAAAWVARGLAGQPVWPVGWCGSISHNEDRALAIVAPQDQQWSVGVDVETIVMGDARTAVESVCLTARELASLALSTAPGIAATLRFSAKEAYYKALYPHHGRHVDFLEVEVAHSDGQQGVFQIGPAAAGETCRPTLPLARGHYAVRDTQLITWVCLSLPVFLKQGYDDHPQH</sequence>
<evidence type="ECO:0000256" key="9">
    <source>
        <dbReference type="ARBA" id="ARBA00031996"/>
    </source>
</evidence>
<evidence type="ECO:0000256" key="13">
    <source>
        <dbReference type="PIRSR" id="PIRSR603542-2"/>
    </source>
</evidence>
<dbReference type="UniPathway" id="UPA00017"/>
<comment type="catalytic activity">
    <reaction evidence="10">
        <text>apo-[aryl-carrier protein] + CoA = holo-[aryl-carrier protein] + adenosine 3',5'-bisphosphate + H(+)</text>
        <dbReference type="Rhea" id="RHEA:48404"/>
        <dbReference type="Rhea" id="RHEA-COMP:15903"/>
        <dbReference type="Rhea" id="RHEA-COMP:17557"/>
        <dbReference type="ChEBI" id="CHEBI:15378"/>
        <dbReference type="ChEBI" id="CHEBI:29999"/>
        <dbReference type="ChEBI" id="CHEBI:57287"/>
        <dbReference type="ChEBI" id="CHEBI:58343"/>
        <dbReference type="ChEBI" id="CHEBI:64479"/>
    </reaction>
</comment>
<name>A0A7X2IM58_9BURK</name>
<evidence type="ECO:0000256" key="12">
    <source>
        <dbReference type="PIRSR" id="PIRSR603542-1"/>
    </source>
</evidence>
<dbReference type="EMBL" id="WKJJ01000006">
    <property type="protein sequence ID" value="MRV72400.1"/>
    <property type="molecule type" value="Genomic_DNA"/>
</dbReference>
<dbReference type="GO" id="GO:0009239">
    <property type="term" value="P:enterobactin biosynthetic process"/>
    <property type="evidence" value="ECO:0007669"/>
    <property type="project" value="UniProtKB-UniPathway"/>
</dbReference>
<feature type="domain" description="4'-phosphopantetheinyl transferase N-terminal" evidence="15">
    <location>
        <begin position="103"/>
        <end position="162"/>
    </location>
</feature>
<comment type="similarity">
    <text evidence="3">Belongs to the P-Pant transferase superfamily. EntD family.</text>
</comment>
<evidence type="ECO:0000256" key="2">
    <source>
        <dbReference type="ARBA" id="ARBA00004993"/>
    </source>
</evidence>
<feature type="binding site" evidence="12">
    <location>
        <position position="217"/>
    </location>
    <ligand>
        <name>CoA</name>
        <dbReference type="ChEBI" id="CHEBI:57287"/>
    </ligand>
</feature>
<dbReference type="InterPro" id="IPR037143">
    <property type="entry name" value="4-PPantetheinyl_Trfase_dom_sf"/>
</dbReference>
<proteinExistence type="inferred from homology"/>
<accession>A0A7X2IM58</accession>
<keyword evidence="6 16" id="KW-0808">Transferase</keyword>
<keyword evidence="13" id="KW-0479">Metal-binding</keyword>
<evidence type="ECO:0000256" key="3">
    <source>
        <dbReference type="ARBA" id="ARBA00008342"/>
    </source>
</evidence>
<dbReference type="PANTHER" id="PTHR38096:SF1">
    <property type="entry name" value="ENTEROBACTIN SYNTHASE COMPONENT D"/>
    <property type="match status" value="1"/>
</dbReference>
<dbReference type="Gene3D" id="3.90.470.20">
    <property type="entry name" value="4'-phosphopantetheinyl transferase domain"/>
    <property type="match status" value="1"/>
</dbReference>
<comment type="cofactor">
    <cofactor evidence="13">
        <name>Mg(2+)</name>
        <dbReference type="ChEBI" id="CHEBI:18420"/>
    </cofactor>
</comment>
<evidence type="ECO:0000256" key="11">
    <source>
        <dbReference type="ARBA" id="ARBA00049191"/>
    </source>
</evidence>
<dbReference type="InterPro" id="IPR008278">
    <property type="entry name" value="4-PPantetheinyl_Trfase_dom"/>
</dbReference>
<feature type="binding site" evidence="12">
    <location>
        <position position="221"/>
    </location>
    <ligand>
        <name>CoA</name>
        <dbReference type="ChEBI" id="CHEBI:57287"/>
    </ligand>
</feature>
<dbReference type="GO" id="GO:0009366">
    <property type="term" value="C:enterobactin synthetase complex"/>
    <property type="evidence" value="ECO:0007669"/>
    <property type="project" value="InterPro"/>
</dbReference>
<dbReference type="SUPFAM" id="SSF56214">
    <property type="entry name" value="4'-phosphopantetheinyl transferase"/>
    <property type="match status" value="1"/>
</dbReference>
<dbReference type="Pfam" id="PF01648">
    <property type="entry name" value="ACPS"/>
    <property type="match status" value="1"/>
</dbReference>
<gene>
    <name evidence="16" type="ORF">GJ700_11835</name>
</gene>
<feature type="binding site" evidence="12">
    <location>
        <position position="173"/>
    </location>
    <ligand>
        <name>CoA</name>
        <dbReference type="ChEBI" id="CHEBI:57287"/>
    </ligand>
</feature>
<reference evidence="16 17" key="1">
    <citation type="submission" date="2019-11" db="EMBL/GenBank/DDBJ databases">
        <title>Novel species isolated from a subtropical stream in China.</title>
        <authorList>
            <person name="Lu H."/>
        </authorList>
    </citation>
    <scope>NUCLEOTIDE SEQUENCE [LARGE SCALE GENOMIC DNA]</scope>
    <source>
        <strain evidence="16 17">FT92W</strain>
    </source>
</reference>
<evidence type="ECO:0000256" key="8">
    <source>
        <dbReference type="ARBA" id="ARBA00029894"/>
    </source>
</evidence>
<comment type="catalytic activity">
    <reaction evidence="11">
        <text>apo-[peptidyl-carrier protein] + CoA = holo-[peptidyl-carrier protein] + adenosine 3',5'-bisphosphate + H(+)</text>
        <dbReference type="Rhea" id="RHEA:46228"/>
        <dbReference type="Rhea" id="RHEA-COMP:11479"/>
        <dbReference type="Rhea" id="RHEA-COMP:11480"/>
        <dbReference type="ChEBI" id="CHEBI:15378"/>
        <dbReference type="ChEBI" id="CHEBI:29999"/>
        <dbReference type="ChEBI" id="CHEBI:57287"/>
        <dbReference type="ChEBI" id="CHEBI:58343"/>
        <dbReference type="ChEBI" id="CHEBI:64479"/>
    </reaction>
</comment>
<comment type="caution">
    <text evidence="16">The sequence shown here is derived from an EMBL/GenBank/DDBJ whole genome shotgun (WGS) entry which is preliminary data.</text>
</comment>
<dbReference type="PANTHER" id="PTHR38096">
    <property type="entry name" value="ENTEROBACTIN SYNTHASE COMPONENT D"/>
    <property type="match status" value="1"/>
</dbReference>
<dbReference type="AlphaFoldDB" id="A0A7X2IM58"/>
<dbReference type="InterPro" id="IPR003542">
    <property type="entry name" value="Enbac_synth_compD-like"/>
</dbReference>
<dbReference type="Pfam" id="PF17837">
    <property type="entry name" value="4PPT_N"/>
    <property type="match status" value="1"/>
</dbReference>
<dbReference type="GO" id="GO:0008897">
    <property type="term" value="F:holo-[acyl-carrier-protein] synthase activity"/>
    <property type="evidence" value="ECO:0007669"/>
    <property type="project" value="InterPro"/>
</dbReference>
<feature type="binding site" evidence="12">
    <location>
        <begin position="151"/>
        <end position="152"/>
    </location>
    <ligand>
        <name>CoA</name>
        <dbReference type="ChEBI" id="CHEBI:57287"/>
    </ligand>
</feature>
<protein>
    <recommendedName>
        <fullName evidence="5">Enterobactin synthase component D</fullName>
    </recommendedName>
    <alternativeName>
        <fullName evidence="8">4'-phosphopantetheinyl transferase EntD</fullName>
    </alternativeName>
    <alternativeName>
        <fullName evidence="9">Enterochelin synthase D</fullName>
    </alternativeName>
</protein>
<evidence type="ECO:0000313" key="17">
    <source>
        <dbReference type="Proteomes" id="UP000446768"/>
    </source>
</evidence>
<feature type="binding site" evidence="13">
    <location>
        <position position="173"/>
    </location>
    <ligand>
        <name>Mg(2+)</name>
        <dbReference type="ChEBI" id="CHEBI:18420"/>
    </ligand>
</feature>
<dbReference type="GO" id="GO:0000287">
    <property type="term" value="F:magnesium ion binding"/>
    <property type="evidence" value="ECO:0007669"/>
    <property type="project" value="InterPro"/>
</dbReference>
<evidence type="ECO:0000259" key="15">
    <source>
        <dbReference type="Pfam" id="PF17837"/>
    </source>
</evidence>
<evidence type="ECO:0000256" key="4">
    <source>
        <dbReference type="ARBA" id="ARBA00011503"/>
    </source>
</evidence>
<keyword evidence="13" id="KW-0460">Magnesium</keyword>
<comment type="subunit">
    <text evidence="4">EntB, EntD, EntE, and EntF form a multienzyme complex called enterobactin synthase.</text>
</comment>
<evidence type="ECO:0000256" key="10">
    <source>
        <dbReference type="ARBA" id="ARBA00049176"/>
    </source>
</evidence>
<evidence type="ECO:0000256" key="1">
    <source>
        <dbReference type="ARBA" id="ARBA00003937"/>
    </source>
</evidence>
<feature type="binding site" evidence="12">
    <location>
        <position position="107"/>
    </location>
    <ligand>
        <name>CoA</name>
        <dbReference type="ChEBI" id="CHEBI:57287"/>
    </ligand>
</feature>
<feature type="domain" description="4'-phosphopantetheinyl transferase" evidence="14">
    <location>
        <begin position="169"/>
        <end position="248"/>
    </location>
</feature>
<evidence type="ECO:0000313" key="16">
    <source>
        <dbReference type="EMBL" id="MRV72400.1"/>
    </source>
</evidence>
<organism evidence="16 17">
    <name type="scientific">Pseudoduganella rivuli</name>
    <dbReference type="NCBI Taxonomy" id="2666085"/>
    <lineage>
        <taxon>Bacteria</taxon>
        <taxon>Pseudomonadati</taxon>
        <taxon>Pseudomonadota</taxon>
        <taxon>Betaproteobacteria</taxon>
        <taxon>Burkholderiales</taxon>
        <taxon>Oxalobacteraceae</taxon>
        <taxon>Telluria group</taxon>
        <taxon>Pseudoduganella</taxon>
    </lineage>
</organism>
<keyword evidence="7" id="KW-0259">Enterobactin biosynthesis</keyword>
<dbReference type="Proteomes" id="UP000446768">
    <property type="component" value="Unassembled WGS sequence"/>
</dbReference>
<evidence type="ECO:0000259" key="14">
    <source>
        <dbReference type="Pfam" id="PF01648"/>
    </source>
</evidence>
<feature type="binding site" evidence="12">
    <location>
        <position position="115"/>
    </location>
    <ligand>
        <name>CoA</name>
        <dbReference type="ChEBI" id="CHEBI:57287"/>
    </ligand>
</feature>
<keyword evidence="17" id="KW-1185">Reference proteome</keyword>
<comment type="pathway">
    <text evidence="2">Siderophore biosynthesis; enterobactin biosynthesis.</text>
</comment>
<dbReference type="PRINTS" id="PR01399">
    <property type="entry name" value="ENTSNTHTASED"/>
</dbReference>
<dbReference type="InterPro" id="IPR041354">
    <property type="entry name" value="4PPT_N"/>
</dbReference>
<evidence type="ECO:0000256" key="5">
    <source>
        <dbReference type="ARBA" id="ARBA00019087"/>
    </source>
</evidence>